<dbReference type="EMBL" id="CAJNDS010000596">
    <property type="protein sequence ID" value="CAE7221511.1"/>
    <property type="molecule type" value="Genomic_DNA"/>
</dbReference>
<evidence type="ECO:0000313" key="2">
    <source>
        <dbReference type="EMBL" id="CAE7221511.1"/>
    </source>
</evidence>
<sequence length="390" mass="42420">MGGCTESIPQLDNSYVPKPCACRQAESSQNQEQHAGKAHTDKDIPSARVCVYRALGAPSAEPWLETCRAHVLRFRVKRSSMFGSMSPKSPKWCLGFPLVVSVFAGPGGLTHLDQSFSASSADSCFLQVTRSASKEHVSEELPGICVTWGKRTLQDCLNECYDKQVQRELAEAERQSAWGGLRSFSGGSAAAAGSVNPTAGAALAVTDMLVGIEEAQDNLESAYDAASAQNCEQLGTLMLMQGVAELGTQLEDVRVELGAKMDAALRRLDLARKDLKEIKNLIVVVEERLTAQVQVVREGQDLLLQRVDEVLQAVERLNLLNRQNALSTKMTEFLRCGASVQHAFDTVQGLLRENDAFKYGFRSVLFNSTAATVNARASEWTVQAFKTPGC</sequence>
<reference evidence="2" key="1">
    <citation type="submission" date="2021-02" db="EMBL/GenBank/DDBJ databases">
        <authorList>
            <person name="Dougan E. K."/>
            <person name="Rhodes N."/>
            <person name="Thang M."/>
            <person name="Chan C."/>
        </authorList>
    </citation>
    <scope>NUCLEOTIDE SEQUENCE</scope>
</reference>
<keyword evidence="3" id="KW-1185">Reference proteome</keyword>
<gene>
    <name evidence="2" type="ORF">SNAT2548_LOCUS8170</name>
</gene>
<proteinExistence type="predicted"/>
<name>A0A812K3B6_9DINO</name>
<organism evidence="2 3">
    <name type="scientific">Symbiodinium natans</name>
    <dbReference type="NCBI Taxonomy" id="878477"/>
    <lineage>
        <taxon>Eukaryota</taxon>
        <taxon>Sar</taxon>
        <taxon>Alveolata</taxon>
        <taxon>Dinophyceae</taxon>
        <taxon>Suessiales</taxon>
        <taxon>Symbiodiniaceae</taxon>
        <taxon>Symbiodinium</taxon>
    </lineage>
</organism>
<evidence type="ECO:0000256" key="1">
    <source>
        <dbReference type="SAM" id="Coils"/>
    </source>
</evidence>
<feature type="coiled-coil region" evidence="1">
    <location>
        <begin position="261"/>
        <end position="288"/>
    </location>
</feature>
<dbReference type="AlphaFoldDB" id="A0A812K3B6"/>
<accession>A0A812K3B6</accession>
<comment type="caution">
    <text evidence="2">The sequence shown here is derived from an EMBL/GenBank/DDBJ whole genome shotgun (WGS) entry which is preliminary data.</text>
</comment>
<protein>
    <submittedName>
        <fullName evidence="2">Uncharacterized protein</fullName>
    </submittedName>
</protein>
<evidence type="ECO:0000313" key="3">
    <source>
        <dbReference type="Proteomes" id="UP000604046"/>
    </source>
</evidence>
<dbReference type="Proteomes" id="UP000604046">
    <property type="component" value="Unassembled WGS sequence"/>
</dbReference>
<keyword evidence="1" id="KW-0175">Coiled coil</keyword>